<keyword evidence="8" id="KW-1185">Reference proteome</keyword>
<dbReference type="InterPro" id="IPR013325">
    <property type="entry name" value="RNA_pol_sigma_r2"/>
</dbReference>
<dbReference type="Pfam" id="PF08281">
    <property type="entry name" value="Sigma70_r4_2"/>
    <property type="match status" value="1"/>
</dbReference>
<dbReference type="Pfam" id="PF04542">
    <property type="entry name" value="Sigma70_r2"/>
    <property type="match status" value="1"/>
</dbReference>
<sequence>MDDNKAITLMKNNDPSGLQYLFDKYYASLCDFAFLYLRSSDAAEDLVSDFFIKFWKQQEKISIERSVRAFMFKSVKNASLNSLRGKNRELLHFEECNEVLVSTDLSPQEQIEFKEFQDELESFTQSLPDRRKLILTLKIRAGLSNQEIATALMIAESTVKNQLSVAMSSLRDKFKIKQ</sequence>
<comment type="similarity">
    <text evidence="1">Belongs to the sigma-70 factor family. ECF subfamily.</text>
</comment>
<evidence type="ECO:0000259" key="5">
    <source>
        <dbReference type="Pfam" id="PF04542"/>
    </source>
</evidence>
<dbReference type="PANTHER" id="PTHR43133:SF46">
    <property type="entry name" value="RNA POLYMERASE SIGMA-70 FACTOR ECF SUBFAMILY"/>
    <property type="match status" value="1"/>
</dbReference>
<evidence type="ECO:0000256" key="3">
    <source>
        <dbReference type="ARBA" id="ARBA00023082"/>
    </source>
</evidence>
<gene>
    <name evidence="7" type="ORF">FKX85_20690</name>
</gene>
<dbReference type="PANTHER" id="PTHR43133">
    <property type="entry name" value="RNA POLYMERASE ECF-TYPE SIGMA FACTO"/>
    <property type="match status" value="1"/>
</dbReference>
<dbReference type="InterPro" id="IPR014327">
    <property type="entry name" value="RNA_pol_sigma70_bacteroid"/>
</dbReference>
<reference evidence="7 8" key="1">
    <citation type="submission" date="2019-06" db="EMBL/GenBank/DDBJ databases">
        <title>Echinicola alkalisoli sp. nov. isolated from saline soil.</title>
        <authorList>
            <person name="Sun J.-Q."/>
            <person name="Xu L."/>
        </authorList>
    </citation>
    <scope>NUCLEOTIDE SEQUENCE [LARGE SCALE GENOMIC DNA]</scope>
    <source>
        <strain evidence="7 8">LN3S3</strain>
    </source>
</reference>
<dbReference type="Gene3D" id="1.10.10.10">
    <property type="entry name" value="Winged helix-like DNA-binding domain superfamily/Winged helix DNA-binding domain"/>
    <property type="match status" value="1"/>
</dbReference>
<evidence type="ECO:0000259" key="6">
    <source>
        <dbReference type="Pfam" id="PF08281"/>
    </source>
</evidence>
<dbReference type="GO" id="GO:0003677">
    <property type="term" value="F:DNA binding"/>
    <property type="evidence" value="ECO:0007669"/>
    <property type="project" value="InterPro"/>
</dbReference>
<dbReference type="InterPro" id="IPR014284">
    <property type="entry name" value="RNA_pol_sigma-70_dom"/>
</dbReference>
<dbReference type="InterPro" id="IPR007627">
    <property type="entry name" value="RNA_pol_sigma70_r2"/>
</dbReference>
<keyword evidence="4" id="KW-0804">Transcription</keyword>
<dbReference type="RefSeq" id="WP_141616528.1">
    <property type="nucleotide sequence ID" value="NZ_CP041253.1"/>
</dbReference>
<evidence type="ECO:0000256" key="2">
    <source>
        <dbReference type="ARBA" id="ARBA00023015"/>
    </source>
</evidence>
<dbReference type="InterPro" id="IPR013249">
    <property type="entry name" value="RNA_pol_sigma70_r4_t2"/>
</dbReference>
<feature type="domain" description="RNA polymerase sigma-70 region 2" evidence="5">
    <location>
        <begin position="21"/>
        <end position="88"/>
    </location>
</feature>
<evidence type="ECO:0000256" key="4">
    <source>
        <dbReference type="ARBA" id="ARBA00023163"/>
    </source>
</evidence>
<evidence type="ECO:0000313" key="7">
    <source>
        <dbReference type="EMBL" id="QDH81314.1"/>
    </source>
</evidence>
<proteinExistence type="inferred from homology"/>
<dbReference type="NCBIfam" id="TIGR02937">
    <property type="entry name" value="sigma70-ECF"/>
    <property type="match status" value="1"/>
</dbReference>
<dbReference type="GO" id="GO:0016987">
    <property type="term" value="F:sigma factor activity"/>
    <property type="evidence" value="ECO:0007669"/>
    <property type="project" value="UniProtKB-KW"/>
</dbReference>
<evidence type="ECO:0000313" key="8">
    <source>
        <dbReference type="Proteomes" id="UP000316614"/>
    </source>
</evidence>
<dbReference type="NCBIfam" id="TIGR02985">
    <property type="entry name" value="Sig70_bacteroi1"/>
    <property type="match status" value="1"/>
</dbReference>
<evidence type="ECO:0000256" key="1">
    <source>
        <dbReference type="ARBA" id="ARBA00010641"/>
    </source>
</evidence>
<protein>
    <submittedName>
        <fullName evidence="7">RNA polymerase sigma-70 factor</fullName>
    </submittedName>
</protein>
<dbReference type="OrthoDB" id="1524077at2"/>
<name>A0A514CNL7_9BACT</name>
<dbReference type="GO" id="GO:0006352">
    <property type="term" value="P:DNA-templated transcription initiation"/>
    <property type="evidence" value="ECO:0007669"/>
    <property type="project" value="InterPro"/>
</dbReference>
<dbReference type="EMBL" id="CP041253">
    <property type="protein sequence ID" value="QDH81314.1"/>
    <property type="molecule type" value="Genomic_DNA"/>
</dbReference>
<dbReference type="Gene3D" id="1.10.1740.10">
    <property type="match status" value="1"/>
</dbReference>
<accession>A0A514CNL7</accession>
<keyword evidence="3" id="KW-0731">Sigma factor</keyword>
<dbReference type="Proteomes" id="UP000316614">
    <property type="component" value="Chromosome"/>
</dbReference>
<dbReference type="KEGG" id="echi:FKX85_20690"/>
<organism evidence="7 8">
    <name type="scientific">Echinicola soli</name>
    <dbReference type="NCBI Taxonomy" id="2591634"/>
    <lineage>
        <taxon>Bacteria</taxon>
        <taxon>Pseudomonadati</taxon>
        <taxon>Bacteroidota</taxon>
        <taxon>Cytophagia</taxon>
        <taxon>Cytophagales</taxon>
        <taxon>Cyclobacteriaceae</taxon>
        <taxon>Echinicola</taxon>
    </lineage>
</organism>
<dbReference type="InterPro" id="IPR013324">
    <property type="entry name" value="RNA_pol_sigma_r3/r4-like"/>
</dbReference>
<dbReference type="InterPro" id="IPR039425">
    <property type="entry name" value="RNA_pol_sigma-70-like"/>
</dbReference>
<dbReference type="AlphaFoldDB" id="A0A514CNL7"/>
<dbReference type="SUPFAM" id="SSF88946">
    <property type="entry name" value="Sigma2 domain of RNA polymerase sigma factors"/>
    <property type="match status" value="1"/>
</dbReference>
<keyword evidence="2" id="KW-0805">Transcription regulation</keyword>
<dbReference type="InterPro" id="IPR036388">
    <property type="entry name" value="WH-like_DNA-bd_sf"/>
</dbReference>
<feature type="domain" description="RNA polymerase sigma factor 70 region 4 type 2" evidence="6">
    <location>
        <begin position="119"/>
        <end position="168"/>
    </location>
</feature>
<dbReference type="SUPFAM" id="SSF88659">
    <property type="entry name" value="Sigma3 and sigma4 domains of RNA polymerase sigma factors"/>
    <property type="match status" value="1"/>
</dbReference>